<feature type="compositionally biased region" description="Low complexity" evidence="1">
    <location>
        <begin position="224"/>
        <end position="259"/>
    </location>
</feature>
<feature type="region of interest" description="Disordered" evidence="1">
    <location>
        <begin position="221"/>
        <end position="297"/>
    </location>
</feature>
<feature type="compositionally biased region" description="Basic and acidic residues" evidence="1">
    <location>
        <begin position="466"/>
        <end position="477"/>
    </location>
</feature>
<keyword evidence="3" id="KW-1185">Reference proteome</keyword>
<dbReference type="InterPro" id="IPR011330">
    <property type="entry name" value="Glyco_hydro/deAcase_b/a-brl"/>
</dbReference>
<reference evidence="2" key="1">
    <citation type="journal article" date="2014" name="Int. J. Syst. Evol. Microbiol.">
        <title>Complete genome sequence of Corynebacterium casei LMG S-19264T (=DSM 44701T), isolated from a smear-ripened cheese.</title>
        <authorList>
            <consortium name="US DOE Joint Genome Institute (JGI-PGF)"/>
            <person name="Walter F."/>
            <person name="Albersmeier A."/>
            <person name="Kalinowski J."/>
            <person name="Ruckert C."/>
        </authorList>
    </citation>
    <scope>NUCLEOTIDE SEQUENCE</scope>
    <source>
        <strain evidence="2">KCTC 23310</strain>
    </source>
</reference>
<dbReference type="AlphaFoldDB" id="A0A918TT84"/>
<protein>
    <recommendedName>
        <fullName evidence="4">Divergent polysaccharide deacetylase family protein</fullName>
    </recommendedName>
</protein>
<comment type="caution">
    <text evidence="2">The sequence shown here is derived from an EMBL/GenBank/DDBJ whole genome shotgun (WGS) entry which is preliminary data.</text>
</comment>
<evidence type="ECO:0000256" key="1">
    <source>
        <dbReference type="SAM" id="MobiDB-lite"/>
    </source>
</evidence>
<feature type="region of interest" description="Disordered" evidence="1">
    <location>
        <begin position="371"/>
        <end position="478"/>
    </location>
</feature>
<dbReference type="Pfam" id="PF04748">
    <property type="entry name" value="Polysacc_deac_2"/>
    <property type="match status" value="1"/>
</dbReference>
<gene>
    <name evidence="2" type="ORF">GCM10007315_25990</name>
</gene>
<accession>A0A918TT84</accession>
<dbReference type="InterPro" id="IPR006837">
    <property type="entry name" value="Divergent_DAC"/>
</dbReference>
<sequence>MAGYLSGIVWGGLFTAAGLAVVSELTLPSGLGATAANSAEAPTVVDQPAEPVATETPVPEQTPAAELATSDTPVTPEPAPEAPTATEATPAETTVVVEPAPVEPVAAEADEPAPQPVVAEPEQESAVQPATTSETAAVAEPVVELPPIVTVTADQAKAQVAERAAEIAATTPPVAAPLETAVDAATAPDLTDGATASQPATEIATAAEAASVDATAPLAEAASEPLVTEPTTAETEPAPAADAEAAAAALVETNPAATAPGAGDEAELAEMGSSTTRRTAALPGQMPGQTIGDGDDAEGMVRVDDAALESAVSDNESPTPPAEVVSTVPAAETDAPIAPEAEQTEVAVAPEVSTLTEVPAEAAEDTPALIAPDAGGESVAQDPAIDTTTEPAPETEMASADPDAQKGQLPRKIQTEGQRAAEQAAADSTAQPLPATTEEPAQTAGSLEPSRLRGSAEGVVVNRLPRIGDDEKPKVEEADADAANLPPLERFGSEFENTGAAPVMAVVLVDQGASQSLRDQVAELPFPVAVALDPLAPDAVEAAAFYRAAGIELVMLATGLPRGAEATDVEVTFTTHAETLPEVVAVMDTEQGGFQNNRPLATLIAPTVKAQGWGLITWDGGLNAGDQVARREGMAAGLIFRRFDEAGNNDTGMRRTLDRAALKAGQDGKAIVTGMVNAQTLQSLVAWTLSAKGQAVAMAPVTAALDIPEDMEVPSPVATE</sequence>
<reference evidence="2" key="2">
    <citation type="submission" date="2020-09" db="EMBL/GenBank/DDBJ databases">
        <authorList>
            <person name="Sun Q."/>
            <person name="Kim S."/>
        </authorList>
    </citation>
    <scope>NUCLEOTIDE SEQUENCE</scope>
    <source>
        <strain evidence="2">KCTC 23310</strain>
    </source>
</reference>
<proteinExistence type="predicted"/>
<evidence type="ECO:0008006" key="4">
    <source>
        <dbReference type="Google" id="ProtNLM"/>
    </source>
</evidence>
<name>A0A918TT84_9RHOB</name>
<feature type="region of interest" description="Disordered" evidence="1">
    <location>
        <begin position="39"/>
        <end position="93"/>
    </location>
</feature>
<dbReference type="Gene3D" id="3.20.20.370">
    <property type="entry name" value="Glycoside hydrolase/deacetylase"/>
    <property type="match status" value="1"/>
</dbReference>
<dbReference type="EMBL" id="BMYJ01000008">
    <property type="protein sequence ID" value="GHC60870.1"/>
    <property type="molecule type" value="Genomic_DNA"/>
</dbReference>
<feature type="compositionally biased region" description="Low complexity" evidence="1">
    <location>
        <begin position="383"/>
        <end position="400"/>
    </location>
</feature>
<feature type="compositionally biased region" description="Low complexity" evidence="1">
    <location>
        <begin position="415"/>
        <end position="431"/>
    </location>
</feature>
<feature type="compositionally biased region" description="Low complexity" evidence="1">
    <location>
        <begin position="82"/>
        <end position="93"/>
    </location>
</feature>
<dbReference type="RefSeq" id="WP_189412119.1">
    <property type="nucleotide sequence ID" value="NZ_BMYJ01000008.1"/>
</dbReference>
<dbReference type="GO" id="GO:0005975">
    <property type="term" value="P:carbohydrate metabolic process"/>
    <property type="evidence" value="ECO:0007669"/>
    <property type="project" value="InterPro"/>
</dbReference>
<organism evidence="2 3">
    <name type="scientific">Neogemmobacter tilapiae</name>
    <dbReference type="NCBI Taxonomy" id="875041"/>
    <lineage>
        <taxon>Bacteria</taxon>
        <taxon>Pseudomonadati</taxon>
        <taxon>Pseudomonadota</taxon>
        <taxon>Alphaproteobacteria</taxon>
        <taxon>Rhodobacterales</taxon>
        <taxon>Paracoccaceae</taxon>
        <taxon>Neogemmobacter</taxon>
    </lineage>
</organism>
<evidence type="ECO:0000313" key="3">
    <source>
        <dbReference type="Proteomes" id="UP000638981"/>
    </source>
</evidence>
<evidence type="ECO:0000313" key="2">
    <source>
        <dbReference type="EMBL" id="GHC60870.1"/>
    </source>
</evidence>
<dbReference type="SUPFAM" id="SSF88713">
    <property type="entry name" value="Glycoside hydrolase/deacetylase"/>
    <property type="match status" value="1"/>
</dbReference>
<dbReference type="Proteomes" id="UP000638981">
    <property type="component" value="Unassembled WGS sequence"/>
</dbReference>